<reference evidence="3 4" key="1">
    <citation type="journal article" date="2020" name="ISME J.">
        <title>Uncovering the hidden diversity of litter-decomposition mechanisms in mushroom-forming fungi.</title>
        <authorList>
            <person name="Floudas D."/>
            <person name="Bentzer J."/>
            <person name="Ahren D."/>
            <person name="Johansson T."/>
            <person name="Persson P."/>
            <person name="Tunlid A."/>
        </authorList>
    </citation>
    <scope>NUCLEOTIDE SEQUENCE [LARGE SCALE GENOMIC DNA]</scope>
    <source>
        <strain evidence="3 4">CBS 101986</strain>
    </source>
</reference>
<accession>A0A8H5B8D9</accession>
<dbReference type="AlphaFoldDB" id="A0A8H5B8D9"/>
<organism evidence="3 4">
    <name type="scientific">Psilocybe cf. subviscida</name>
    <dbReference type="NCBI Taxonomy" id="2480587"/>
    <lineage>
        <taxon>Eukaryota</taxon>
        <taxon>Fungi</taxon>
        <taxon>Dikarya</taxon>
        <taxon>Basidiomycota</taxon>
        <taxon>Agaricomycotina</taxon>
        <taxon>Agaricomycetes</taxon>
        <taxon>Agaricomycetidae</taxon>
        <taxon>Agaricales</taxon>
        <taxon>Agaricineae</taxon>
        <taxon>Strophariaceae</taxon>
        <taxon>Psilocybe</taxon>
    </lineage>
</organism>
<proteinExistence type="predicted"/>
<evidence type="ECO:0000313" key="4">
    <source>
        <dbReference type="Proteomes" id="UP000567179"/>
    </source>
</evidence>
<feature type="region of interest" description="Disordered" evidence="2">
    <location>
        <begin position="232"/>
        <end position="252"/>
    </location>
</feature>
<keyword evidence="1" id="KW-0175">Coiled coil</keyword>
<evidence type="ECO:0000256" key="2">
    <source>
        <dbReference type="SAM" id="MobiDB-lite"/>
    </source>
</evidence>
<gene>
    <name evidence="3" type="ORF">D9619_010838</name>
</gene>
<feature type="region of interest" description="Disordered" evidence="2">
    <location>
        <begin position="101"/>
        <end position="129"/>
    </location>
</feature>
<feature type="compositionally biased region" description="Polar residues" evidence="2">
    <location>
        <begin position="101"/>
        <end position="112"/>
    </location>
</feature>
<protein>
    <submittedName>
        <fullName evidence="3">Uncharacterized protein</fullName>
    </submittedName>
</protein>
<dbReference type="EMBL" id="JAACJJ010000030">
    <property type="protein sequence ID" value="KAF5318512.1"/>
    <property type="molecule type" value="Genomic_DNA"/>
</dbReference>
<keyword evidence="4" id="KW-1185">Reference proteome</keyword>
<feature type="region of interest" description="Disordered" evidence="2">
    <location>
        <begin position="144"/>
        <end position="184"/>
    </location>
</feature>
<feature type="compositionally biased region" description="Low complexity" evidence="2">
    <location>
        <begin position="173"/>
        <end position="182"/>
    </location>
</feature>
<name>A0A8H5B8D9_9AGAR</name>
<evidence type="ECO:0000256" key="1">
    <source>
        <dbReference type="SAM" id="Coils"/>
    </source>
</evidence>
<sequence length="452" mass="50361">MERFLDYPPPQASNSMEIKEELYEQPLSLLSPPITPSSGYLSLPRAQSSLLRRQSLSSSTAGPSRHRPYPTPNYNRTRLFHKADDEFDIMSNPSAYGWNASGTRSGHVSRSHPQAVDRRSNDGSGQNVYDYGQQFMQAPYMGTMQPERPMTSASSLSGAMGDVNLSHSRHSRSPSSSHSGSGYNVPSNDIYSNMTSNMNVAMNNASYPGVAGHGGLPFNPNLDMSSMNDFNLRNISPESSSSRDPSHAYSQGTVDFGTMNQYGVAPERPKNEAADELRRLKRRVFDLEQECNRLKSTAHAAPSGLPSQPASAAFQQQWKARTEARKKMFCSLNRAGNALCSWHDSRRERRVYPPRNAPPGRLNCGCTFEEALFEESLSRHGVGSYLPGETVRMDPALRNPLLKLLQDRYGYKDGDFERDPISETWRAGEGAEAWEQKAASGQYMRKRTDNNH</sequence>
<dbReference type="Proteomes" id="UP000567179">
    <property type="component" value="Unassembled WGS sequence"/>
</dbReference>
<evidence type="ECO:0000313" key="3">
    <source>
        <dbReference type="EMBL" id="KAF5318512.1"/>
    </source>
</evidence>
<feature type="region of interest" description="Disordered" evidence="2">
    <location>
        <begin position="51"/>
        <end position="76"/>
    </location>
</feature>
<dbReference type="OrthoDB" id="3222060at2759"/>
<comment type="caution">
    <text evidence="3">The sequence shown here is derived from an EMBL/GenBank/DDBJ whole genome shotgun (WGS) entry which is preliminary data.</text>
</comment>
<feature type="region of interest" description="Disordered" evidence="2">
    <location>
        <begin position="427"/>
        <end position="452"/>
    </location>
</feature>
<feature type="coiled-coil region" evidence="1">
    <location>
        <begin position="270"/>
        <end position="297"/>
    </location>
</feature>